<dbReference type="Gene3D" id="3.40.50.1820">
    <property type="entry name" value="alpha/beta hydrolase"/>
    <property type="match status" value="1"/>
</dbReference>
<dbReference type="GO" id="GO:0046503">
    <property type="term" value="P:glycerolipid catabolic process"/>
    <property type="evidence" value="ECO:0007669"/>
    <property type="project" value="TreeGrafter"/>
</dbReference>
<dbReference type="SUPFAM" id="SSF53474">
    <property type="entry name" value="alpha/beta-Hydrolases"/>
    <property type="match status" value="1"/>
</dbReference>
<evidence type="ECO:0000313" key="2">
    <source>
        <dbReference type="EMBL" id="PYE17927.1"/>
    </source>
</evidence>
<organism evidence="2 3">
    <name type="scientific">Williamsia limnetica</name>
    <dbReference type="NCBI Taxonomy" id="882452"/>
    <lineage>
        <taxon>Bacteria</taxon>
        <taxon>Bacillati</taxon>
        <taxon>Actinomycetota</taxon>
        <taxon>Actinomycetes</taxon>
        <taxon>Mycobacteriales</taxon>
        <taxon>Nocardiaceae</taxon>
        <taxon>Williamsia</taxon>
    </lineage>
</organism>
<evidence type="ECO:0000313" key="3">
    <source>
        <dbReference type="Proteomes" id="UP000247591"/>
    </source>
</evidence>
<dbReference type="InterPro" id="IPR029058">
    <property type="entry name" value="AB_hydrolase_fold"/>
</dbReference>
<dbReference type="RefSeq" id="WP_110469326.1">
    <property type="nucleotide sequence ID" value="NZ_QJSP01000005.1"/>
</dbReference>
<accession>A0A318S2S9</accession>
<protein>
    <submittedName>
        <fullName evidence="2">Pimeloyl-ACP methyl ester carboxylesterase</fullName>
    </submittedName>
</protein>
<dbReference type="Pfam" id="PF00561">
    <property type="entry name" value="Abhydrolase_1"/>
    <property type="match status" value="1"/>
</dbReference>
<dbReference type="EMBL" id="QJSP01000005">
    <property type="protein sequence ID" value="PYE17927.1"/>
    <property type="molecule type" value="Genomic_DNA"/>
</dbReference>
<name>A0A318S2S9_WILLI</name>
<dbReference type="InterPro" id="IPR050471">
    <property type="entry name" value="AB_hydrolase"/>
</dbReference>
<reference evidence="2 3" key="1">
    <citation type="submission" date="2018-06" db="EMBL/GenBank/DDBJ databases">
        <title>Genomic Encyclopedia of Type Strains, Phase IV (KMG-IV): sequencing the most valuable type-strain genomes for metagenomic binning, comparative biology and taxonomic classification.</title>
        <authorList>
            <person name="Goeker M."/>
        </authorList>
    </citation>
    <scope>NUCLEOTIDE SEQUENCE [LARGE SCALE GENOMIC DNA]</scope>
    <source>
        <strain evidence="2 3">DSM 45521</strain>
    </source>
</reference>
<dbReference type="GO" id="GO:0004806">
    <property type="term" value="F:triacylglycerol lipase activity"/>
    <property type="evidence" value="ECO:0007669"/>
    <property type="project" value="TreeGrafter"/>
</dbReference>
<dbReference type="Proteomes" id="UP000247591">
    <property type="component" value="Unassembled WGS sequence"/>
</dbReference>
<dbReference type="PRINTS" id="PR00111">
    <property type="entry name" value="ABHYDROLASE"/>
</dbReference>
<sequence length="288" mass="30460">MGEPQLLTANGVNLCAQSFGDHRDPAVLLIGGAGCAMDYWAVDFCDQLATAGRFVIRYDLRDTGRSVDYPPGEPTYTSRDLAGDAIGVLDALGVTAGHIVGISMGGGLAQLLSLTNPDRVASLTLLSTTAIGPVGDELPGPSAALAEHFGDPPTEPKWRDNAAVIDYLVEDLRAYAGTLPADEFALRELVQTIVLRTNNIESSVKNHAMLPDDKALPVLRMSAIAAPTLIMHGTADPLFPIEHGHALARAIPDARFVALEGVGHEVPPRALWPQVIGELIRHTAAAVE</sequence>
<dbReference type="AlphaFoldDB" id="A0A318S2S9"/>
<evidence type="ECO:0000259" key="1">
    <source>
        <dbReference type="Pfam" id="PF00561"/>
    </source>
</evidence>
<keyword evidence="3" id="KW-1185">Reference proteome</keyword>
<dbReference type="OrthoDB" id="8957634at2"/>
<proteinExistence type="predicted"/>
<dbReference type="InterPro" id="IPR000073">
    <property type="entry name" value="AB_hydrolase_1"/>
</dbReference>
<gene>
    <name evidence="2" type="ORF">DFR67_10572</name>
</gene>
<dbReference type="PANTHER" id="PTHR43433">
    <property type="entry name" value="HYDROLASE, ALPHA/BETA FOLD FAMILY PROTEIN"/>
    <property type="match status" value="1"/>
</dbReference>
<comment type="caution">
    <text evidence="2">The sequence shown here is derived from an EMBL/GenBank/DDBJ whole genome shotgun (WGS) entry which is preliminary data.</text>
</comment>
<feature type="domain" description="AB hydrolase-1" evidence="1">
    <location>
        <begin position="25"/>
        <end position="266"/>
    </location>
</feature>
<dbReference type="PANTHER" id="PTHR43433:SF5">
    <property type="entry name" value="AB HYDROLASE-1 DOMAIN-CONTAINING PROTEIN"/>
    <property type="match status" value="1"/>
</dbReference>